<feature type="compositionally biased region" description="Acidic residues" evidence="9">
    <location>
        <begin position="597"/>
        <end position="621"/>
    </location>
</feature>
<reference evidence="11" key="1">
    <citation type="submission" date="2016-01" db="EMBL/GenBank/DDBJ databases">
        <title>Reference transcriptome for the parasite Schistocephalus solidus: insights into the molecular evolution of parasitism.</title>
        <authorList>
            <person name="Hebert F.O."/>
            <person name="Grambauer S."/>
            <person name="Barber I."/>
            <person name="Landry C.R."/>
            <person name="Aubin-Horth N."/>
        </authorList>
    </citation>
    <scope>NUCLEOTIDE SEQUENCE</scope>
</reference>
<gene>
    <name evidence="11" type="primary">CSRN2</name>
    <name evidence="11" type="ORF">TR127388</name>
</gene>
<accession>A0A0V0JB55</accession>
<keyword evidence="6" id="KW-0010">Activator</keyword>
<evidence type="ECO:0000256" key="6">
    <source>
        <dbReference type="ARBA" id="ARBA00023159"/>
    </source>
</evidence>
<evidence type="ECO:0000256" key="3">
    <source>
        <dbReference type="ARBA" id="ARBA00022703"/>
    </source>
</evidence>
<dbReference type="AlphaFoldDB" id="A0A0V0JB55"/>
<dbReference type="EMBL" id="GEEE01000690">
    <property type="protein sequence ID" value="JAP62535.1"/>
    <property type="molecule type" value="Transcribed_RNA"/>
</dbReference>
<dbReference type="GO" id="GO:0000981">
    <property type="term" value="F:DNA-binding transcription factor activity, RNA polymerase II-specific"/>
    <property type="evidence" value="ECO:0007669"/>
    <property type="project" value="TreeGrafter"/>
</dbReference>
<dbReference type="GO" id="GO:0043565">
    <property type="term" value="F:sequence-specific DNA binding"/>
    <property type="evidence" value="ECO:0007669"/>
    <property type="project" value="TreeGrafter"/>
</dbReference>
<dbReference type="InterPro" id="IPR031972">
    <property type="entry name" value="CSRNP_N"/>
</dbReference>
<keyword evidence="7" id="KW-0804">Transcription</keyword>
<proteinExistence type="inferred from homology"/>
<evidence type="ECO:0000256" key="5">
    <source>
        <dbReference type="ARBA" id="ARBA00023125"/>
    </source>
</evidence>
<organism evidence="11">
    <name type="scientific">Schistocephalus solidus</name>
    <name type="common">Tapeworm</name>
    <dbReference type="NCBI Taxonomy" id="70667"/>
    <lineage>
        <taxon>Eukaryota</taxon>
        <taxon>Metazoa</taxon>
        <taxon>Spiralia</taxon>
        <taxon>Lophotrochozoa</taxon>
        <taxon>Platyhelminthes</taxon>
        <taxon>Cestoda</taxon>
        <taxon>Eucestoda</taxon>
        <taxon>Diphyllobothriidea</taxon>
        <taxon>Diphyllobothriidae</taxon>
        <taxon>Schistocephalus</taxon>
    </lineage>
</organism>
<evidence type="ECO:0000259" key="10">
    <source>
        <dbReference type="Pfam" id="PF16019"/>
    </source>
</evidence>
<evidence type="ECO:0000256" key="2">
    <source>
        <dbReference type="ARBA" id="ARBA00008548"/>
    </source>
</evidence>
<protein>
    <submittedName>
        <fullName evidence="11">Cysteine/serine-rich nuclear protein 2</fullName>
    </submittedName>
</protein>
<dbReference type="EMBL" id="GEEE01002625">
    <property type="protein sequence ID" value="JAP60600.1"/>
    <property type="molecule type" value="Transcribed_RNA"/>
</dbReference>
<name>A0A0V0JB55_SCHSO</name>
<feature type="domain" description="Cysteine/serine-rich nuclear protein N-terminal" evidence="10">
    <location>
        <begin position="76"/>
        <end position="135"/>
    </location>
</feature>
<dbReference type="PANTHER" id="PTHR13580">
    <property type="entry name" value="TGF-BETA INDUCED APOPTOSIS PROTEIN"/>
    <property type="match status" value="1"/>
</dbReference>
<dbReference type="EMBL" id="GEEE01022801">
    <property type="protein sequence ID" value="JAP40424.1"/>
    <property type="molecule type" value="Transcribed_RNA"/>
</dbReference>
<keyword evidence="5" id="KW-0238">DNA-binding</keyword>
<feature type="domain" description="Cysteine/serine-rich nuclear protein N-terminal" evidence="10">
    <location>
        <begin position="219"/>
        <end position="376"/>
    </location>
</feature>
<dbReference type="GO" id="GO:0005634">
    <property type="term" value="C:nucleus"/>
    <property type="evidence" value="ECO:0007669"/>
    <property type="project" value="UniProtKB-SubCell"/>
</dbReference>
<evidence type="ECO:0000256" key="9">
    <source>
        <dbReference type="SAM" id="MobiDB-lite"/>
    </source>
</evidence>
<feature type="non-terminal residue" evidence="11">
    <location>
        <position position="621"/>
    </location>
</feature>
<evidence type="ECO:0000256" key="1">
    <source>
        <dbReference type="ARBA" id="ARBA00004123"/>
    </source>
</evidence>
<dbReference type="Pfam" id="PF16019">
    <property type="entry name" value="CSRNP_N"/>
    <property type="match status" value="2"/>
</dbReference>
<comment type="similarity">
    <text evidence="2">Belongs to the AXUD1 family.</text>
</comment>
<evidence type="ECO:0000256" key="7">
    <source>
        <dbReference type="ARBA" id="ARBA00023163"/>
    </source>
</evidence>
<sequence>MCDSPLTKKFKTTKELSCAVSSESLKLDKVLLTSTTTCLSEASTARTSESCAAKIQVASILRRHSLPTNLSRPNFSKKVAFSCVNLYHFDRLQGFTCVPSQGGSTLGMATKHFVKEIFTVNEHQRHRRQQRNAALLRFCLDGKLLLSLQHFRMLERKVETAKHLQLNEMVNATADAVLPPDFSHNSGTRENCTSNAINETCSSTRNSPSRQSSVTFEVKQNVSLDEVDHSLKRRLHDSSHHGASFDVASKEDESDDLSFLESIEDYYFLQPLPVKKRRVLLRRAGLEKIDGTEKSECQAIRISRTQCGCTCSNGVCDPQFCQCSKDGITCQVDRLNFPCTCVSPHHCRNPAGRIEFNPVRVKTHYLHTRMRLEMERQREEERQRNTELCTSTQIRSEVSPKNLPYGTSYNNDKDVLEGAEMASSNPRVFMSLESCESANSLSRANEAIHPSRPYKHASFESPEESEAFLAKLNTTPQGSCRDCQNDPYVQVLIQELAQREPCLQSVQESSFVEPMGVAPGPDLSNLLNVNAEQEGVDKKMLDRNLAFEQGSFVADSVYANQTDTTKDAIIANTLAQTHAQSLLETTANNKSSLDVIAADDEEEDEEEEGEEEEAEEEEEEE</sequence>
<comment type="subcellular location">
    <subcellularLocation>
        <location evidence="1">Nucleus</location>
    </subcellularLocation>
</comment>
<keyword evidence="8" id="KW-0539">Nucleus</keyword>
<dbReference type="InterPro" id="IPR023260">
    <property type="entry name" value="Cys/Ser-rich_nuc_prot"/>
</dbReference>
<dbReference type="PRINTS" id="PR02031">
    <property type="entry name" value="CYSSERRICHNP"/>
</dbReference>
<evidence type="ECO:0000256" key="8">
    <source>
        <dbReference type="ARBA" id="ARBA00023242"/>
    </source>
</evidence>
<feature type="region of interest" description="Disordered" evidence="9">
    <location>
        <begin position="585"/>
        <end position="621"/>
    </location>
</feature>
<evidence type="ECO:0000256" key="4">
    <source>
        <dbReference type="ARBA" id="ARBA00023015"/>
    </source>
</evidence>
<dbReference type="GO" id="GO:0006915">
    <property type="term" value="P:apoptotic process"/>
    <property type="evidence" value="ECO:0007669"/>
    <property type="project" value="UniProtKB-KW"/>
</dbReference>
<keyword evidence="4" id="KW-0805">Transcription regulation</keyword>
<evidence type="ECO:0000313" key="11">
    <source>
        <dbReference type="EMBL" id="JAP62535.1"/>
    </source>
</evidence>
<keyword evidence="3" id="KW-0053">Apoptosis</keyword>
<dbReference type="PANTHER" id="PTHR13580:SF9">
    <property type="entry name" value="AXIN1 UP-REGULATED 1, ISOFORM A"/>
    <property type="match status" value="1"/>
</dbReference>